<feature type="compositionally biased region" description="Low complexity" evidence="7">
    <location>
        <begin position="3325"/>
        <end position="3334"/>
    </location>
</feature>
<dbReference type="GO" id="GO:0005886">
    <property type="term" value="C:plasma membrane"/>
    <property type="evidence" value="ECO:0007669"/>
    <property type="project" value="TreeGrafter"/>
</dbReference>
<feature type="compositionally biased region" description="Basic and acidic residues" evidence="7">
    <location>
        <begin position="87"/>
        <end position="97"/>
    </location>
</feature>
<dbReference type="PANTHER" id="PTHR45080">
    <property type="entry name" value="CONTACTIN 5"/>
    <property type="match status" value="1"/>
</dbReference>
<feature type="domain" description="Ig-like" evidence="8">
    <location>
        <begin position="1698"/>
        <end position="1787"/>
    </location>
</feature>
<feature type="domain" description="Ig-like" evidence="8">
    <location>
        <begin position="1821"/>
        <end position="1913"/>
    </location>
</feature>
<feature type="region of interest" description="Disordered" evidence="7">
    <location>
        <begin position="723"/>
        <end position="742"/>
    </location>
</feature>
<keyword evidence="9" id="KW-1185">Reference proteome</keyword>
<feature type="compositionally biased region" description="Pro residues" evidence="7">
    <location>
        <begin position="980"/>
        <end position="997"/>
    </location>
</feature>
<accession>A0A914WIF3</accession>
<evidence type="ECO:0000313" key="9">
    <source>
        <dbReference type="Proteomes" id="UP000887566"/>
    </source>
</evidence>
<comment type="subcellular location">
    <subcellularLocation>
        <location evidence="1">Cytoplasm</location>
    </subcellularLocation>
</comment>
<keyword evidence="3" id="KW-0732">Signal</keyword>
<dbReference type="PROSITE" id="PS50835">
    <property type="entry name" value="IG_LIKE"/>
    <property type="match status" value="8"/>
</dbReference>
<feature type="compositionally biased region" description="Low complexity" evidence="7">
    <location>
        <begin position="3095"/>
        <end position="3110"/>
    </location>
</feature>
<dbReference type="FunFam" id="2.60.40.10:FF:000425">
    <property type="entry name" value="Myosin light chain kinase"/>
    <property type="match status" value="3"/>
</dbReference>
<dbReference type="GO" id="GO:0019899">
    <property type="term" value="F:enzyme binding"/>
    <property type="evidence" value="ECO:0007669"/>
    <property type="project" value="UniProtKB-ARBA"/>
</dbReference>
<reference evidence="10" key="1">
    <citation type="submission" date="2022-11" db="UniProtKB">
        <authorList>
            <consortium name="WormBaseParasite"/>
        </authorList>
    </citation>
    <scope>IDENTIFICATION</scope>
</reference>
<feature type="region of interest" description="Disordered" evidence="7">
    <location>
        <begin position="2877"/>
        <end position="2908"/>
    </location>
</feature>
<dbReference type="InterPro" id="IPR036179">
    <property type="entry name" value="Ig-like_dom_sf"/>
</dbReference>
<proteinExistence type="predicted"/>
<dbReference type="GO" id="GO:0007156">
    <property type="term" value="P:homophilic cell adhesion via plasma membrane adhesion molecules"/>
    <property type="evidence" value="ECO:0007669"/>
    <property type="project" value="TreeGrafter"/>
</dbReference>
<feature type="compositionally biased region" description="Polar residues" evidence="7">
    <location>
        <begin position="63"/>
        <end position="80"/>
    </location>
</feature>
<feature type="compositionally biased region" description="Polar residues" evidence="7">
    <location>
        <begin position="340"/>
        <end position="383"/>
    </location>
</feature>
<feature type="compositionally biased region" description="Low complexity" evidence="7">
    <location>
        <begin position="23"/>
        <end position="44"/>
    </location>
</feature>
<evidence type="ECO:0000256" key="2">
    <source>
        <dbReference type="ARBA" id="ARBA00022490"/>
    </source>
</evidence>
<feature type="compositionally biased region" description="Polar residues" evidence="7">
    <location>
        <begin position="2897"/>
        <end position="2908"/>
    </location>
</feature>
<feature type="region of interest" description="Disordered" evidence="7">
    <location>
        <begin position="3312"/>
        <end position="3334"/>
    </location>
</feature>
<dbReference type="InterPro" id="IPR013098">
    <property type="entry name" value="Ig_I-set"/>
</dbReference>
<dbReference type="InterPro" id="IPR013783">
    <property type="entry name" value="Ig-like_fold"/>
</dbReference>
<dbReference type="InterPro" id="IPR007110">
    <property type="entry name" value="Ig-like_dom"/>
</dbReference>
<dbReference type="Pfam" id="PF07679">
    <property type="entry name" value="I-set"/>
    <property type="match status" value="9"/>
</dbReference>
<dbReference type="CDD" id="cd00096">
    <property type="entry name" value="Ig"/>
    <property type="match status" value="1"/>
</dbReference>
<dbReference type="Gene3D" id="2.60.40.10">
    <property type="entry name" value="Immunoglobulins"/>
    <property type="match status" value="11"/>
</dbReference>
<feature type="region of interest" description="Disordered" evidence="7">
    <location>
        <begin position="63"/>
        <end position="97"/>
    </location>
</feature>
<feature type="domain" description="Ig-like" evidence="8">
    <location>
        <begin position="1457"/>
        <end position="1547"/>
    </location>
</feature>
<evidence type="ECO:0000256" key="5">
    <source>
        <dbReference type="ARBA" id="ARBA00023157"/>
    </source>
</evidence>
<feature type="domain" description="Ig-like" evidence="8">
    <location>
        <begin position="1036"/>
        <end position="1124"/>
    </location>
</feature>
<dbReference type="GO" id="GO:0005737">
    <property type="term" value="C:cytoplasm"/>
    <property type="evidence" value="ECO:0007669"/>
    <property type="project" value="UniProtKB-SubCell"/>
</dbReference>
<evidence type="ECO:0000256" key="4">
    <source>
        <dbReference type="ARBA" id="ARBA00022737"/>
    </source>
</evidence>
<feature type="compositionally biased region" description="Low complexity" evidence="7">
    <location>
        <begin position="1245"/>
        <end position="1266"/>
    </location>
</feature>
<dbReference type="InterPro" id="IPR003598">
    <property type="entry name" value="Ig_sub2"/>
</dbReference>
<evidence type="ECO:0000256" key="1">
    <source>
        <dbReference type="ARBA" id="ARBA00004496"/>
    </source>
</evidence>
<evidence type="ECO:0000256" key="7">
    <source>
        <dbReference type="SAM" id="MobiDB-lite"/>
    </source>
</evidence>
<feature type="region of interest" description="Disordered" evidence="7">
    <location>
        <begin position="323"/>
        <end position="396"/>
    </location>
</feature>
<keyword evidence="6" id="KW-0393">Immunoglobulin domain</keyword>
<feature type="region of interest" description="Disordered" evidence="7">
    <location>
        <begin position="3084"/>
        <end position="3110"/>
    </location>
</feature>
<dbReference type="InterPro" id="IPR003599">
    <property type="entry name" value="Ig_sub"/>
</dbReference>
<feature type="domain" description="Ig-like" evidence="8">
    <location>
        <begin position="110"/>
        <end position="198"/>
    </location>
</feature>
<feature type="region of interest" description="Disordered" evidence="7">
    <location>
        <begin position="1"/>
        <end position="50"/>
    </location>
</feature>
<feature type="region of interest" description="Disordered" evidence="7">
    <location>
        <begin position="833"/>
        <end position="856"/>
    </location>
</feature>
<feature type="region of interest" description="Disordered" evidence="7">
    <location>
        <begin position="424"/>
        <end position="483"/>
    </location>
</feature>
<feature type="compositionally biased region" description="Low complexity" evidence="7">
    <location>
        <begin position="2877"/>
        <end position="2896"/>
    </location>
</feature>
<feature type="region of interest" description="Disordered" evidence="7">
    <location>
        <begin position="970"/>
        <end position="1002"/>
    </location>
</feature>
<evidence type="ECO:0000259" key="8">
    <source>
        <dbReference type="PROSITE" id="PS50835"/>
    </source>
</evidence>
<dbReference type="SMART" id="SM00409">
    <property type="entry name" value="IG"/>
    <property type="match status" value="10"/>
</dbReference>
<name>A0A914WIF3_9BILA</name>
<keyword evidence="2" id="KW-0963">Cytoplasm</keyword>
<dbReference type="SUPFAM" id="SSF48726">
    <property type="entry name" value="Immunoglobulin"/>
    <property type="match status" value="11"/>
</dbReference>
<feature type="domain" description="Ig-like" evidence="8">
    <location>
        <begin position="2234"/>
        <end position="2318"/>
    </location>
</feature>
<dbReference type="PANTHER" id="PTHR45080:SF8">
    <property type="entry name" value="IG-LIKE DOMAIN-CONTAINING PROTEIN"/>
    <property type="match status" value="1"/>
</dbReference>
<keyword evidence="4" id="KW-0677">Repeat</keyword>
<dbReference type="FunFam" id="2.60.40.10:FF:000032">
    <property type="entry name" value="palladin isoform X1"/>
    <property type="match status" value="1"/>
</dbReference>
<keyword evidence="5" id="KW-1015">Disulfide bond</keyword>
<dbReference type="SMART" id="SM00408">
    <property type="entry name" value="IGc2"/>
    <property type="match status" value="5"/>
</dbReference>
<evidence type="ECO:0000256" key="3">
    <source>
        <dbReference type="ARBA" id="ARBA00022729"/>
    </source>
</evidence>
<feature type="region of interest" description="Disordered" evidence="7">
    <location>
        <begin position="535"/>
        <end position="580"/>
    </location>
</feature>
<dbReference type="WBParaSite" id="PSAMB.scaffold433size51451.g5754.t1">
    <property type="protein sequence ID" value="PSAMB.scaffold433size51451.g5754.t1"/>
    <property type="gene ID" value="PSAMB.scaffold433size51451.g5754"/>
</dbReference>
<feature type="compositionally biased region" description="Low complexity" evidence="7">
    <location>
        <begin position="428"/>
        <end position="441"/>
    </location>
</feature>
<dbReference type="InterPro" id="IPR050958">
    <property type="entry name" value="Cell_Adh-Cytoskel_Orgn"/>
</dbReference>
<feature type="domain" description="Ig-like" evidence="8">
    <location>
        <begin position="1985"/>
        <end position="2076"/>
    </location>
</feature>
<protein>
    <submittedName>
        <fullName evidence="10">Ig-like domain-containing protein</fullName>
    </submittedName>
</protein>
<organism evidence="9 10">
    <name type="scientific">Plectus sambesii</name>
    <dbReference type="NCBI Taxonomy" id="2011161"/>
    <lineage>
        <taxon>Eukaryota</taxon>
        <taxon>Metazoa</taxon>
        <taxon>Ecdysozoa</taxon>
        <taxon>Nematoda</taxon>
        <taxon>Chromadorea</taxon>
        <taxon>Plectida</taxon>
        <taxon>Plectina</taxon>
        <taxon>Plectoidea</taxon>
        <taxon>Plectidae</taxon>
        <taxon>Plectus</taxon>
    </lineage>
</organism>
<feature type="region of interest" description="Disordered" evidence="7">
    <location>
        <begin position="1238"/>
        <end position="1266"/>
    </location>
</feature>
<sequence length="3392" mass="375597">MDEQASGLTVEAEEDGWQNVTMASSSASTRQAAFASSAQSAQRSEQLDSSASLNREAITNYSTHEGQSNFQTSSTASETHSVFGVGPERREYTEEHWTSEIESIKTGRPPKFIQVIQSYRVLASDTLTLVVEVASDPPAIFEWFANDRRVHNSRKFRVRHLGPNVTSLTVEGPDQGVYKCTATNPAGISTTYGYVTVTEPPKYKQWVVTKSKEEHEEGLEINKRERVQVGRARAPKFINQVPHLTLKPGAEAVIDVEVESDTAVRFTWFVNGFEWREQADKLLIQQPTSNRCIARFPIPRAGEYKVIATNQYGSACSVGRMDIQAPHPPLPPPKAKQQASTMSQSATFRGSSTGLANTNYTTSYQESSYFTRSSSLPRGQKSSGAMIPRAPQPYHASTSDLFEHHQADAETHYHRQAKAATPQFEYRASASPRASTPLATATPPPFTPSLHSARVSSSYEHESNMQQIQQQQFKAITPTPPPTREIYQTSSSYEQEWRGQQQQFKTITPTPPPMRDVYQTSSTQQQELNIQQQHQFKMPTPPPPSQHTYQTSSTFEQQSNMQQQHMKTPTPRPTPPRTPTYHTTTHEEVYMEERHYNMGRPSPSPVSTYRASSVHEQQMTEQQQQHHQFRTITPSPSPTVTSTTYHVAQDQEASLQQQSHVNLPKPTPPPAMPTYHTTSTHEEQFYVQEQQQQRFKPVASPAPPPVRPAVHTTSIHEQESTLQEQQQFKVKRPTPPPQTPTYHQVTSVHEQQSTLQEEQQFKVKRPTPPPMPKYQTSTYNCDRVYYRYVNGFEARQGTIMVDAKKANECYATFTRPKTGEYKVIAYNSVGQASSSGRVTVEEPPKPPSPPPQEQESQTVVLEELLITDAVEIVETGRTPVFIEPVPEIITLTQAQSELSLRVELDALPCVDKVKWFVDGYDMDLVPKEAVESTHMENSATLMLSTEIINELVSGAVITCRATNEIGTAVSEGRVEREQPLPAPTAPVAEPAPLPSPKQPGGTTIIHREQIYEERETKIFHGKSGKAEPAKNLPRAPRFTRELPSEMNIMEGDKLQFQVAVEAEPPVMFSWYINGFELRQSTKVTIDETTMNQSALSLPTIDKTGEYKVVAKNKLGDVSSSCRVEIERSGRSEITKSPVPPDDQYIYVQEVREIEESRNTTDVSLVQTQQPPEFIESFVAVISAAGVATAADDEELNEQALIEKLAQEDWELVDDQDETGSYKSAASFLTAESFATARTAQMTETQQRQQMPSQQPQLLPPVQSQTLPPKPIRKVEAKLAPASAPSIQPIPIYEKSEEVEIESHEELLIKMTEPKSDRPIPQKPRIIAELTPEITVPAGETLVLHFQVDSFPEATFSWYVNNFEVRHSAHIRLESPGPNQSQATFFKPTDGNYKVVAKNDLGTAISVSRVVIELPSASENEEDFVTVAAAAEESRAIAYKPVASTVMPTEKSKSLPKPPVITKHLPPEIRVPHGEPLTLDVEVDAIPAVSLTWYANKFEVRQSSTINIETPQANVGRATFAEPSDGLYKVIAKNELGTATSTTRVLVELPPDVQTVQSKTFSAEQLIESSTTATVVKRRPSFIRTLQNQTFVEEESVVELEVQVDAEPPATFQWFVNGTPVEPSQNVRIEQVDASTSRLRIEKVVLKQVDYAVEVSNICGSIWTETRLISTPKTSQQLLQQPTKPMISHETWMRPTKTPRFLNELQAQDVRAGSQAVATASVEDDAAPCTFTWFLNGTELKESAMVSVESTSSESTLILHKVTTETDGMLSVVAKNELGSAESSAYLQVHTVEPSQILSPIEWEITPEKKEMVTVRLSGQGPQFTVRLEPIVVKDGQPLHLRCCVEGAPCPTTKWYKDGVDVDTWVLNKDVITRHDEEGWCELLNPEVYPEDSGEYRCVATNALGTTATVARVTVEGHTYLQDSEEASMSASYTRSFTHTSAMAPEIQSHSEVHSGQLDVSQESLMEIVEIAQIAVDTQPQSQSAPEFTVTLTTESVLEGNEIKLWCQVTGVPRPVVNWLHNEENVRSTERTRIVENDDGSHYLWIRNAIIADAGLYVCRAANPLGTAETAAGLRVALRDTTEGKTADATSESVVALKKTAATTSEDNTTTTIETEYVDYVNVIKSSVIIDDVMIELEREEEAPLVEGTQQIQLDERQEKTEEYVRFANIERNAEEYSLLVHVATAIANVVVVAAFEEAIDELYTINEVDEEVEDEQSFASAQDVTISEQSGCPPEFQGPIESKVVKVGDTVKLKSNLSGYPVPEVHWYLDGDEIRQSETFQSIFDDGVVLLTISNIRAEDEGEYFCFARNQFGEVAISCYITVHEHAVIDTRAPEEQQPLPILVTYHEATHESRVEVAYAEEGETIANVVVEVTKPDEHFEHIVAILQPVVTAISAEISFQTSYTESMVRLELVVEEETILRAEIEREQEINVVLNVFANRPEAVFHHDVIILQPAEDTVMASMTSHQWIVRTEEITQTTHEMEIIGEQQGKQPVNSTNLAVHVVKPEESFQHDVNVLTTIDEELHLEMMTLVEKTQTTANAVVNVEAHRPNAAFDHVLKIVEPELESTVSDSYFATKTQEQFVADNVNIAKSPEKGEKTVILHAPSLHTAHDELKIVQLESAQTSFVHTETWSETKLKATSIAEGAATAVANVEVRRPEDTAEHILTVYESARLSPDSANFVETYSSDQLVALSISLTRPGDYAEQAVILSGESMQRSATELDMTLLQAVFSQEFSEQTALLDEMSVEIDANCPAQTSELVASVTMPERLVHLIDIRQISPDRSSISETSSTGFNQPPRFVQQLTDQSVSVGQTTQLKCIVTGWPMPEVNWFVDGDQINSSNDFPIVFEDGICLLRIKELFPEDEGEYTCEAVSEAGRATGRSSTSTVSSASLRRPSTNATDEQTTISDFTPTDHQVENISLLSSAMSTSDLQAIEEDAVDAITLFANLQPGDVALLVEMVQPEELLETTARVLQLVWATAEASTQAVSLPEKSATLVLDITRPIQREQAVGLLAKFARPMQMPDQLTSSLVGHAVLCTTAASLCQDRCIAAECDFSKVEESASSMATFRGPQATFKQPPLGISTSFDTEMPASGSTRSSPTLTSPTSPGFESIADAIVQVSQQLVDRPAPVSPAHAQVNYELLWTHLAETIASAQEGGPMSDVTRLTPVLGVMQAHLNDLETIIHQRSEQSTPTAEQDQAKTADAVSSLKPLIGQIQRQLSEIGFLLQQQAKAKKSETIAQTASKVHEQLTELNEVVQQQLPYASRSMESLILAEIELDISENQEIAQVFQEIHRRPQTESVMITALIATDSEEQGGSTQTDSASRSSEETVSSQLIESAILEAANSIHSGASMEELVNSLAETIKNGSLRTLTKTDSSETETTEIDANY</sequence>
<feature type="domain" description="Ig-like" evidence="8">
    <location>
        <begin position="2799"/>
        <end position="2890"/>
    </location>
</feature>
<evidence type="ECO:0000256" key="6">
    <source>
        <dbReference type="ARBA" id="ARBA00023319"/>
    </source>
</evidence>
<feature type="compositionally biased region" description="Polar residues" evidence="7">
    <location>
        <begin position="546"/>
        <end position="567"/>
    </location>
</feature>
<evidence type="ECO:0000313" key="10">
    <source>
        <dbReference type="WBParaSite" id="PSAMB.scaffold433size51451.g5754.t1"/>
    </source>
</evidence>
<dbReference type="Proteomes" id="UP000887566">
    <property type="component" value="Unplaced"/>
</dbReference>